<comment type="caution">
    <text evidence="2">The sequence shown here is derived from an EMBL/GenBank/DDBJ whole genome shotgun (WGS) entry which is preliminary data.</text>
</comment>
<feature type="region of interest" description="Disordered" evidence="1">
    <location>
        <begin position="28"/>
        <end position="53"/>
    </location>
</feature>
<dbReference type="Proteomes" id="UP000199135">
    <property type="component" value="Unassembled WGS sequence"/>
</dbReference>
<evidence type="ECO:0000313" key="2">
    <source>
        <dbReference type="EMBL" id="SEH43766.1"/>
    </source>
</evidence>
<sequence>MNCRECGNELLAEAYSAFIAMRQYRNHIKSTSRKTKKQKSPLPPPRYTIDLTPSQQSALKKVASYLG</sequence>
<organism evidence="2 3">
    <name type="scientific">Parafannyhessea umbonata</name>
    <dbReference type="NCBI Taxonomy" id="604330"/>
    <lineage>
        <taxon>Bacteria</taxon>
        <taxon>Bacillati</taxon>
        <taxon>Actinomycetota</taxon>
        <taxon>Coriobacteriia</taxon>
        <taxon>Coriobacteriales</taxon>
        <taxon>Atopobiaceae</taxon>
        <taxon>Parafannyhessea</taxon>
    </lineage>
</organism>
<gene>
    <name evidence="2" type="ORF">SAMN05216447_102171</name>
</gene>
<proteinExistence type="predicted"/>
<evidence type="ECO:0000256" key="1">
    <source>
        <dbReference type="SAM" id="MobiDB-lite"/>
    </source>
</evidence>
<evidence type="ECO:0000313" key="3">
    <source>
        <dbReference type="Proteomes" id="UP000199135"/>
    </source>
</evidence>
<accession>A0A1H6IBJ8</accession>
<reference evidence="2 3" key="1">
    <citation type="submission" date="2016-10" db="EMBL/GenBank/DDBJ databases">
        <authorList>
            <person name="Varghese N."/>
            <person name="Submissions S."/>
        </authorList>
    </citation>
    <scope>NUCLEOTIDE SEQUENCE [LARGE SCALE GENOMIC DNA]</scope>
    <source>
        <strain evidence="2 3">WCP15</strain>
    </source>
</reference>
<name>A0A1H6IBJ8_9ACTN</name>
<protein>
    <submittedName>
        <fullName evidence="2">Uncharacterized protein</fullName>
    </submittedName>
</protein>
<feature type="compositionally biased region" description="Basic residues" evidence="1">
    <location>
        <begin position="28"/>
        <end position="39"/>
    </location>
</feature>
<keyword evidence="3" id="KW-1185">Reference proteome</keyword>
<dbReference type="EMBL" id="FNWT01000002">
    <property type="protein sequence ID" value="SEH43766.1"/>
    <property type="molecule type" value="Genomic_DNA"/>
</dbReference>